<dbReference type="Pfam" id="PF00903">
    <property type="entry name" value="Glyoxalase"/>
    <property type="match status" value="1"/>
</dbReference>
<dbReference type="OrthoDB" id="9810341at2"/>
<name>A0A495EAV1_9MICC</name>
<organism evidence="2 3">
    <name type="scientific">Arthrobacter oryzae</name>
    <dbReference type="NCBI Taxonomy" id="409290"/>
    <lineage>
        <taxon>Bacteria</taxon>
        <taxon>Bacillati</taxon>
        <taxon>Actinomycetota</taxon>
        <taxon>Actinomycetes</taxon>
        <taxon>Micrococcales</taxon>
        <taxon>Micrococcaceae</taxon>
        <taxon>Arthrobacter</taxon>
    </lineage>
</organism>
<dbReference type="EMBL" id="RBIR01000009">
    <property type="protein sequence ID" value="RKR13663.1"/>
    <property type="molecule type" value="Genomic_DNA"/>
</dbReference>
<dbReference type="InterPro" id="IPR004360">
    <property type="entry name" value="Glyas_Fos-R_dOase_dom"/>
</dbReference>
<keyword evidence="2" id="KW-0456">Lyase</keyword>
<dbReference type="RefSeq" id="WP_120955060.1">
    <property type="nucleotide sequence ID" value="NZ_RBIR01000009.1"/>
</dbReference>
<dbReference type="InterPro" id="IPR029068">
    <property type="entry name" value="Glyas_Bleomycin-R_OHBP_Dase"/>
</dbReference>
<evidence type="ECO:0000313" key="2">
    <source>
        <dbReference type="EMBL" id="RKR13663.1"/>
    </source>
</evidence>
<dbReference type="Proteomes" id="UP000276055">
    <property type="component" value="Unassembled WGS sequence"/>
</dbReference>
<accession>A0A495EAV1</accession>
<protein>
    <submittedName>
        <fullName evidence="2">Catechol 2,3-dioxygenase-like lactoylglutathione lyase family enzyme</fullName>
    </submittedName>
</protein>
<dbReference type="PROSITE" id="PS51819">
    <property type="entry name" value="VOC"/>
    <property type="match status" value="1"/>
</dbReference>
<sequence length="128" mass="14228">MTVTFNHTIVYAKDKRRSAEFLAHVLGLPKPQAMWSFMTVPLDHGVALDFATTDRPISPQHYAFLVSEEEFDGIFARIQGQGIPYWADPGRSRPQQINHNDGGRGVYFADPDGHLLEAITRPYGSGAA</sequence>
<dbReference type="GO" id="GO:0051213">
    <property type="term" value="F:dioxygenase activity"/>
    <property type="evidence" value="ECO:0007669"/>
    <property type="project" value="UniProtKB-KW"/>
</dbReference>
<keyword evidence="2" id="KW-0560">Oxidoreductase</keyword>
<reference evidence="2 3" key="1">
    <citation type="submission" date="2018-10" db="EMBL/GenBank/DDBJ databases">
        <title>Genomic Encyclopedia of Type Strains, Phase IV (KMG-IV): sequencing the most valuable type-strain genomes for metagenomic binning, comparative biology and taxonomic classification.</title>
        <authorList>
            <person name="Goeker M."/>
        </authorList>
    </citation>
    <scope>NUCLEOTIDE SEQUENCE [LARGE SCALE GENOMIC DNA]</scope>
    <source>
        <strain evidence="2 3">DSM 25586</strain>
    </source>
</reference>
<keyword evidence="2" id="KW-0223">Dioxygenase</keyword>
<gene>
    <name evidence="2" type="ORF">C8D78_3319</name>
</gene>
<evidence type="ECO:0000259" key="1">
    <source>
        <dbReference type="PROSITE" id="PS51819"/>
    </source>
</evidence>
<dbReference type="Gene3D" id="3.10.180.10">
    <property type="entry name" value="2,3-Dihydroxybiphenyl 1,2-Dioxygenase, domain 1"/>
    <property type="match status" value="1"/>
</dbReference>
<proteinExistence type="predicted"/>
<evidence type="ECO:0000313" key="3">
    <source>
        <dbReference type="Proteomes" id="UP000276055"/>
    </source>
</evidence>
<comment type="caution">
    <text evidence="2">The sequence shown here is derived from an EMBL/GenBank/DDBJ whole genome shotgun (WGS) entry which is preliminary data.</text>
</comment>
<dbReference type="AlphaFoldDB" id="A0A495EAV1"/>
<dbReference type="GO" id="GO:0016829">
    <property type="term" value="F:lyase activity"/>
    <property type="evidence" value="ECO:0007669"/>
    <property type="project" value="UniProtKB-KW"/>
</dbReference>
<dbReference type="CDD" id="cd08351">
    <property type="entry name" value="ChaP_like"/>
    <property type="match status" value="1"/>
</dbReference>
<feature type="domain" description="VOC" evidence="1">
    <location>
        <begin position="4"/>
        <end position="121"/>
    </location>
</feature>
<dbReference type="InterPro" id="IPR037523">
    <property type="entry name" value="VOC_core"/>
</dbReference>
<dbReference type="SUPFAM" id="SSF54593">
    <property type="entry name" value="Glyoxalase/Bleomycin resistance protein/Dihydroxybiphenyl dioxygenase"/>
    <property type="match status" value="1"/>
</dbReference>